<comment type="caution">
    <text evidence="2">The sequence shown here is derived from an EMBL/GenBank/DDBJ whole genome shotgun (WGS) entry which is preliminary data.</text>
</comment>
<proteinExistence type="predicted"/>
<dbReference type="EMBL" id="AVOT02004278">
    <property type="protein sequence ID" value="MBW0475919.1"/>
    <property type="molecule type" value="Genomic_DNA"/>
</dbReference>
<organism evidence="2 3">
    <name type="scientific">Austropuccinia psidii MF-1</name>
    <dbReference type="NCBI Taxonomy" id="1389203"/>
    <lineage>
        <taxon>Eukaryota</taxon>
        <taxon>Fungi</taxon>
        <taxon>Dikarya</taxon>
        <taxon>Basidiomycota</taxon>
        <taxon>Pucciniomycotina</taxon>
        <taxon>Pucciniomycetes</taxon>
        <taxon>Pucciniales</taxon>
        <taxon>Sphaerophragmiaceae</taxon>
        <taxon>Austropuccinia</taxon>
    </lineage>
</organism>
<evidence type="ECO:0000313" key="3">
    <source>
        <dbReference type="Proteomes" id="UP000765509"/>
    </source>
</evidence>
<evidence type="ECO:0000256" key="1">
    <source>
        <dbReference type="SAM" id="MobiDB-lite"/>
    </source>
</evidence>
<protein>
    <submittedName>
        <fullName evidence="2">Uncharacterized protein</fullName>
    </submittedName>
</protein>
<sequence length="105" mass="11893">MKTTSKHMLRWKIAIPEYRGNMKIIYNKVKGHNTAYGLSRWPLENDNGNSAYDLEVASKICIHFMKIDKKKNLRLSECAPGSGTPDTDYSEPEETETPILGMVSS</sequence>
<dbReference type="OrthoDB" id="4369127at2759"/>
<feature type="region of interest" description="Disordered" evidence="1">
    <location>
        <begin position="76"/>
        <end position="105"/>
    </location>
</feature>
<reference evidence="2" key="1">
    <citation type="submission" date="2021-03" db="EMBL/GenBank/DDBJ databases">
        <title>Draft genome sequence of rust myrtle Austropuccinia psidii MF-1, a brazilian biotype.</title>
        <authorList>
            <person name="Quecine M.C."/>
            <person name="Pachon D.M.R."/>
            <person name="Bonatelli M.L."/>
            <person name="Correr F.H."/>
            <person name="Franceschini L.M."/>
            <person name="Leite T.F."/>
            <person name="Margarido G.R.A."/>
            <person name="Almeida C.A."/>
            <person name="Ferrarezi J.A."/>
            <person name="Labate C.A."/>
        </authorList>
    </citation>
    <scope>NUCLEOTIDE SEQUENCE</scope>
    <source>
        <strain evidence="2">MF-1</strain>
    </source>
</reference>
<keyword evidence="3" id="KW-1185">Reference proteome</keyword>
<gene>
    <name evidence="2" type="ORF">O181_015634</name>
</gene>
<name>A0A9Q3C0A0_9BASI</name>
<dbReference type="Proteomes" id="UP000765509">
    <property type="component" value="Unassembled WGS sequence"/>
</dbReference>
<dbReference type="AlphaFoldDB" id="A0A9Q3C0A0"/>
<accession>A0A9Q3C0A0</accession>
<evidence type="ECO:0000313" key="2">
    <source>
        <dbReference type="EMBL" id="MBW0475919.1"/>
    </source>
</evidence>